<reference evidence="3" key="2">
    <citation type="submission" date="2020-05" db="UniProtKB">
        <authorList>
            <consortium name="EnsemblMetazoa"/>
        </authorList>
    </citation>
    <scope>IDENTIFICATION</scope>
    <source>
        <strain evidence="3">FAR1</strain>
    </source>
</reference>
<keyword evidence="4" id="KW-1185">Reference proteome</keyword>
<keyword evidence="2" id="KW-0812">Transmembrane</keyword>
<evidence type="ECO:0000313" key="4">
    <source>
        <dbReference type="Proteomes" id="UP000075886"/>
    </source>
</evidence>
<sequence>MLMMISSFIKARQSHPVVGWVFGYGNRDVVPERLSTWDKAPNAALPTRASFSLLGIIATPGQTAIIFLLLLVAKKRDCTNETRTQKNPYDERLSQWKRCVFPGALMAAPALFGEHNTEQHTDRQTHRERSTRPSPSPSP</sequence>
<keyword evidence="2" id="KW-1133">Transmembrane helix</keyword>
<dbReference type="VEuPathDB" id="VectorBase:AFAF002732"/>
<accession>A0A182Q471</accession>
<proteinExistence type="predicted"/>
<keyword evidence="2" id="KW-0472">Membrane</keyword>
<dbReference type="EnsemblMetazoa" id="AFAF002732-RA">
    <property type="protein sequence ID" value="AFAF002732-PA"/>
    <property type="gene ID" value="AFAF002732"/>
</dbReference>
<feature type="transmembrane region" description="Helical" evidence="2">
    <location>
        <begin position="51"/>
        <end position="73"/>
    </location>
</feature>
<organism evidence="3 4">
    <name type="scientific">Anopheles farauti</name>
    <dbReference type="NCBI Taxonomy" id="69004"/>
    <lineage>
        <taxon>Eukaryota</taxon>
        <taxon>Metazoa</taxon>
        <taxon>Ecdysozoa</taxon>
        <taxon>Arthropoda</taxon>
        <taxon>Hexapoda</taxon>
        <taxon>Insecta</taxon>
        <taxon>Pterygota</taxon>
        <taxon>Neoptera</taxon>
        <taxon>Endopterygota</taxon>
        <taxon>Diptera</taxon>
        <taxon>Nematocera</taxon>
        <taxon>Culicoidea</taxon>
        <taxon>Culicidae</taxon>
        <taxon>Anophelinae</taxon>
        <taxon>Anopheles</taxon>
    </lineage>
</organism>
<name>A0A182Q471_9DIPT</name>
<protein>
    <submittedName>
        <fullName evidence="3">Uncharacterized protein</fullName>
    </submittedName>
</protein>
<dbReference type="EMBL" id="AXCN02001481">
    <property type="status" value="NOT_ANNOTATED_CDS"/>
    <property type="molecule type" value="Genomic_DNA"/>
</dbReference>
<evidence type="ECO:0000256" key="2">
    <source>
        <dbReference type="SAM" id="Phobius"/>
    </source>
</evidence>
<reference evidence="4" key="1">
    <citation type="submission" date="2014-01" db="EMBL/GenBank/DDBJ databases">
        <title>The Genome Sequence of Anopheles farauti FAR1 (V2).</title>
        <authorList>
            <consortium name="The Broad Institute Genomics Platform"/>
            <person name="Neafsey D.E."/>
            <person name="Besansky N."/>
            <person name="Howell P."/>
            <person name="Walton C."/>
            <person name="Young S.K."/>
            <person name="Zeng Q."/>
            <person name="Gargeya S."/>
            <person name="Fitzgerald M."/>
            <person name="Haas B."/>
            <person name="Abouelleil A."/>
            <person name="Allen A.W."/>
            <person name="Alvarado L."/>
            <person name="Arachchi H.M."/>
            <person name="Berlin A.M."/>
            <person name="Chapman S.B."/>
            <person name="Gainer-Dewar J."/>
            <person name="Goldberg J."/>
            <person name="Griggs A."/>
            <person name="Gujja S."/>
            <person name="Hansen M."/>
            <person name="Howarth C."/>
            <person name="Imamovic A."/>
            <person name="Ireland A."/>
            <person name="Larimer J."/>
            <person name="McCowan C."/>
            <person name="Murphy C."/>
            <person name="Pearson M."/>
            <person name="Poon T.W."/>
            <person name="Priest M."/>
            <person name="Roberts A."/>
            <person name="Saif S."/>
            <person name="Shea T."/>
            <person name="Sisk P."/>
            <person name="Sykes S."/>
            <person name="Wortman J."/>
            <person name="Nusbaum C."/>
            <person name="Birren B."/>
        </authorList>
    </citation>
    <scope>NUCLEOTIDE SEQUENCE [LARGE SCALE GENOMIC DNA]</scope>
    <source>
        <strain evidence="4">FAR1</strain>
    </source>
</reference>
<evidence type="ECO:0000256" key="1">
    <source>
        <dbReference type="SAM" id="MobiDB-lite"/>
    </source>
</evidence>
<feature type="compositionally biased region" description="Basic and acidic residues" evidence="1">
    <location>
        <begin position="115"/>
        <end position="131"/>
    </location>
</feature>
<evidence type="ECO:0000313" key="3">
    <source>
        <dbReference type="EnsemblMetazoa" id="AFAF002732-PA"/>
    </source>
</evidence>
<feature type="region of interest" description="Disordered" evidence="1">
    <location>
        <begin position="114"/>
        <end position="139"/>
    </location>
</feature>
<dbReference type="AlphaFoldDB" id="A0A182Q471"/>
<dbReference type="Proteomes" id="UP000075886">
    <property type="component" value="Unassembled WGS sequence"/>
</dbReference>